<dbReference type="Pfam" id="PF11951">
    <property type="entry name" value="Fungal_trans_2"/>
    <property type="match status" value="1"/>
</dbReference>
<dbReference type="KEGG" id="ffu:CLAFUR5_08856"/>
<dbReference type="Proteomes" id="UP000756132">
    <property type="component" value="Chromosome 9"/>
</dbReference>
<name>A0A9Q8PGT9_PASFU</name>
<dbReference type="AlphaFoldDB" id="A0A9Q8PGT9"/>
<dbReference type="GeneID" id="71988734"/>
<dbReference type="SMART" id="SM00066">
    <property type="entry name" value="GAL4"/>
    <property type="match status" value="1"/>
</dbReference>
<accession>A0A9Q8PGT9</accession>
<dbReference type="InterPro" id="IPR036864">
    <property type="entry name" value="Zn2-C6_fun-type_DNA-bd_sf"/>
</dbReference>
<evidence type="ECO:0000256" key="2">
    <source>
        <dbReference type="ARBA" id="ARBA00023242"/>
    </source>
</evidence>
<dbReference type="RefSeq" id="XP_047766584.1">
    <property type="nucleotide sequence ID" value="XM_047908004.1"/>
</dbReference>
<dbReference type="PANTHER" id="PTHR37534">
    <property type="entry name" value="TRANSCRIPTIONAL ACTIVATOR PROTEIN UGA3"/>
    <property type="match status" value="1"/>
</dbReference>
<reference evidence="4" key="1">
    <citation type="submission" date="2021-12" db="EMBL/GenBank/DDBJ databases">
        <authorList>
            <person name="Zaccaron A."/>
            <person name="Stergiopoulos I."/>
        </authorList>
    </citation>
    <scope>NUCLEOTIDE SEQUENCE</scope>
    <source>
        <strain evidence="4">Race5_Kim</strain>
    </source>
</reference>
<evidence type="ECO:0000313" key="4">
    <source>
        <dbReference type="EMBL" id="UJO22218.1"/>
    </source>
</evidence>
<dbReference type="CDD" id="cd00067">
    <property type="entry name" value="GAL4"/>
    <property type="match status" value="1"/>
</dbReference>
<evidence type="ECO:0000256" key="1">
    <source>
        <dbReference type="ARBA" id="ARBA00004123"/>
    </source>
</evidence>
<sequence length="482" mass="54090">MPQPLKSKTGCLTCLARKKKCDEVRPKCGHCQRLGLACVRRETAPDLQSEQNISSTNLKAKGPPPRLAITNGYPPFRSDFERQVTLESSTVLRPLVSRMAGTWYLEETMFGRLCTQNRLVREAIVAFSAFGQDDRNEHSLKLSIENYQSCIMRLKQTRAFEHEDPAETVTAIVAIVFLGLLEALKLGCSVNAVAHFEMCRKLLATRLSQSATAGNVGLWNLYRMVAECIIYNLGALSVFQPNIVQAAGDWGTAFDRLFPGNDHYLSPFLGGFQGIYQVMFRVNVLLRQTEVDRTAGVLQLSTVETYDNLWQQLAVLEDNIPTMYQGNVLPKEIINLYQAKNRITIYALRIHLMKILRPLAGPEDVEIYLNLTQAIAILKEQDIREPGNPALRWPLSILLCASDADEDFDFVVSVMQQIELILDPANREKLKAAHNILRAYRTNASFAVQSGSLPTPLRQLDYLLEPTALEPAKPDGRVEEVP</sequence>
<evidence type="ECO:0000313" key="5">
    <source>
        <dbReference type="Proteomes" id="UP000756132"/>
    </source>
</evidence>
<dbReference type="PANTHER" id="PTHR37534:SF46">
    <property type="entry name" value="ZN(II)2CYS6 TRANSCRIPTION FACTOR (EUROFUNG)"/>
    <property type="match status" value="1"/>
</dbReference>
<protein>
    <recommendedName>
        <fullName evidence="3">Zn(2)-C6 fungal-type domain-containing protein</fullName>
    </recommendedName>
</protein>
<dbReference type="GO" id="GO:0008270">
    <property type="term" value="F:zinc ion binding"/>
    <property type="evidence" value="ECO:0007669"/>
    <property type="project" value="InterPro"/>
</dbReference>
<evidence type="ECO:0000259" key="3">
    <source>
        <dbReference type="PROSITE" id="PS50048"/>
    </source>
</evidence>
<dbReference type="PROSITE" id="PS50048">
    <property type="entry name" value="ZN2_CY6_FUNGAL_2"/>
    <property type="match status" value="1"/>
</dbReference>
<keyword evidence="5" id="KW-1185">Reference proteome</keyword>
<dbReference type="GO" id="GO:0000981">
    <property type="term" value="F:DNA-binding transcription factor activity, RNA polymerase II-specific"/>
    <property type="evidence" value="ECO:0007669"/>
    <property type="project" value="InterPro"/>
</dbReference>
<dbReference type="OrthoDB" id="3509362at2759"/>
<dbReference type="InterPro" id="IPR001138">
    <property type="entry name" value="Zn2Cys6_DnaBD"/>
</dbReference>
<comment type="subcellular location">
    <subcellularLocation>
        <location evidence="1">Nucleus</location>
    </subcellularLocation>
</comment>
<organism evidence="4 5">
    <name type="scientific">Passalora fulva</name>
    <name type="common">Tomato leaf mold</name>
    <name type="synonym">Cladosporium fulvum</name>
    <dbReference type="NCBI Taxonomy" id="5499"/>
    <lineage>
        <taxon>Eukaryota</taxon>
        <taxon>Fungi</taxon>
        <taxon>Dikarya</taxon>
        <taxon>Ascomycota</taxon>
        <taxon>Pezizomycotina</taxon>
        <taxon>Dothideomycetes</taxon>
        <taxon>Dothideomycetidae</taxon>
        <taxon>Mycosphaerellales</taxon>
        <taxon>Mycosphaerellaceae</taxon>
        <taxon>Fulvia</taxon>
    </lineage>
</organism>
<reference evidence="4" key="2">
    <citation type="journal article" date="2022" name="Microb. Genom.">
        <title>A chromosome-scale genome assembly of the tomato pathogen Cladosporium fulvum reveals a compartmentalized genome architecture and the presence of a dispensable chromosome.</title>
        <authorList>
            <person name="Zaccaron A.Z."/>
            <person name="Chen L.H."/>
            <person name="Samaras A."/>
            <person name="Stergiopoulos I."/>
        </authorList>
    </citation>
    <scope>NUCLEOTIDE SEQUENCE</scope>
    <source>
        <strain evidence="4">Race5_Kim</strain>
    </source>
</reference>
<gene>
    <name evidence="4" type="ORF">CLAFUR5_08856</name>
</gene>
<dbReference type="SUPFAM" id="SSF57701">
    <property type="entry name" value="Zn2/Cys6 DNA-binding domain"/>
    <property type="match status" value="1"/>
</dbReference>
<feature type="domain" description="Zn(2)-C6 fungal-type" evidence="3">
    <location>
        <begin position="10"/>
        <end position="40"/>
    </location>
</feature>
<dbReference type="Gene3D" id="4.10.240.10">
    <property type="entry name" value="Zn(2)-C6 fungal-type DNA-binding domain"/>
    <property type="match status" value="1"/>
</dbReference>
<dbReference type="Pfam" id="PF00172">
    <property type="entry name" value="Zn_clus"/>
    <property type="match status" value="1"/>
</dbReference>
<dbReference type="InterPro" id="IPR021858">
    <property type="entry name" value="Fun_TF"/>
</dbReference>
<keyword evidence="2" id="KW-0539">Nucleus</keyword>
<dbReference type="EMBL" id="CP090171">
    <property type="protein sequence ID" value="UJO22218.1"/>
    <property type="molecule type" value="Genomic_DNA"/>
</dbReference>
<proteinExistence type="predicted"/>
<dbReference type="GO" id="GO:0005634">
    <property type="term" value="C:nucleus"/>
    <property type="evidence" value="ECO:0007669"/>
    <property type="project" value="UniProtKB-SubCell"/>
</dbReference>